<dbReference type="InterPro" id="IPR003343">
    <property type="entry name" value="Big_2"/>
</dbReference>
<evidence type="ECO:0000256" key="2">
    <source>
        <dbReference type="ARBA" id="ARBA00022525"/>
    </source>
</evidence>
<dbReference type="InterPro" id="IPR026444">
    <property type="entry name" value="Secre_tail"/>
</dbReference>
<evidence type="ECO:0000256" key="3">
    <source>
        <dbReference type="ARBA" id="ARBA00022729"/>
    </source>
</evidence>
<dbReference type="PANTHER" id="PTHR23303">
    <property type="entry name" value="CARBOXYPEPTIDASE REGULATORY REGION-CONTAINING"/>
    <property type="match status" value="1"/>
</dbReference>
<dbReference type="InterPro" id="IPR022409">
    <property type="entry name" value="PKD/Chitinase_dom"/>
</dbReference>
<keyword evidence="2" id="KW-0964">Secreted</keyword>
<comment type="caution">
    <text evidence="6">The sequence shown here is derived from an EMBL/GenBank/DDBJ whole genome shotgun (WGS) entry which is preliminary data.</text>
</comment>
<feature type="domain" description="PKD" evidence="5">
    <location>
        <begin position="1572"/>
        <end position="1647"/>
    </location>
</feature>
<dbReference type="SMART" id="SM00635">
    <property type="entry name" value="BID_2"/>
    <property type="match status" value="4"/>
</dbReference>
<dbReference type="InterPro" id="IPR013783">
    <property type="entry name" value="Ig-like_fold"/>
</dbReference>
<evidence type="ECO:0000256" key="1">
    <source>
        <dbReference type="ARBA" id="ARBA00004613"/>
    </source>
</evidence>
<name>A0ABV8PUW6_9BACT</name>
<dbReference type="CDD" id="cd00146">
    <property type="entry name" value="PKD"/>
    <property type="match status" value="6"/>
</dbReference>
<dbReference type="InterPro" id="IPR008964">
    <property type="entry name" value="Invasin/intimin_cell_adhesion"/>
</dbReference>
<dbReference type="SUPFAM" id="SSF63825">
    <property type="entry name" value="YWTD domain"/>
    <property type="match status" value="1"/>
</dbReference>
<feature type="domain" description="PKD" evidence="5">
    <location>
        <begin position="2444"/>
        <end position="2503"/>
    </location>
</feature>
<feature type="domain" description="PKD" evidence="5">
    <location>
        <begin position="2813"/>
        <end position="2879"/>
    </location>
</feature>
<dbReference type="PROSITE" id="PS50093">
    <property type="entry name" value="PKD"/>
    <property type="match status" value="7"/>
</dbReference>
<dbReference type="SUPFAM" id="SSF49373">
    <property type="entry name" value="Invasin/intimin cell-adhesion fragments"/>
    <property type="match status" value="3"/>
</dbReference>
<dbReference type="InterPro" id="IPR033764">
    <property type="entry name" value="Sdr_B"/>
</dbReference>
<dbReference type="SMART" id="SM00089">
    <property type="entry name" value="PKD"/>
    <property type="match status" value="7"/>
</dbReference>
<keyword evidence="3 4" id="KW-0732">Signal</keyword>
<feature type="domain" description="PKD" evidence="5">
    <location>
        <begin position="1655"/>
        <end position="1734"/>
    </location>
</feature>
<feature type="domain" description="PKD" evidence="5">
    <location>
        <begin position="1773"/>
        <end position="1821"/>
    </location>
</feature>
<feature type="chain" id="PRO_5045219947" evidence="4">
    <location>
        <begin position="35"/>
        <end position="2983"/>
    </location>
</feature>
<feature type="domain" description="PKD" evidence="5">
    <location>
        <begin position="2730"/>
        <end position="2805"/>
    </location>
</feature>
<dbReference type="SUPFAM" id="SSF49299">
    <property type="entry name" value="PKD domain"/>
    <property type="match status" value="7"/>
</dbReference>
<dbReference type="NCBIfam" id="TIGR04215">
    <property type="entry name" value="choice_anch_A"/>
    <property type="match status" value="1"/>
</dbReference>
<reference evidence="7" key="1">
    <citation type="journal article" date="2019" name="Int. J. Syst. Evol. Microbiol.">
        <title>The Global Catalogue of Microorganisms (GCM) 10K type strain sequencing project: providing services to taxonomists for standard genome sequencing and annotation.</title>
        <authorList>
            <consortium name="The Broad Institute Genomics Platform"/>
            <consortium name="The Broad Institute Genome Sequencing Center for Infectious Disease"/>
            <person name="Wu L."/>
            <person name="Ma J."/>
        </authorList>
    </citation>
    <scope>NUCLEOTIDE SEQUENCE [LARGE SCALE GENOMIC DNA]</scope>
    <source>
        <strain evidence="7">CECT 8010</strain>
    </source>
</reference>
<dbReference type="RefSeq" id="WP_379012234.1">
    <property type="nucleotide sequence ID" value="NZ_JBHSDC010000002.1"/>
</dbReference>
<feature type="signal peptide" evidence="4">
    <location>
        <begin position="1"/>
        <end position="34"/>
    </location>
</feature>
<evidence type="ECO:0000313" key="6">
    <source>
        <dbReference type="EMBL" id="MFC4230849.1"/>
    </source>
</evidence>
<dbReference type="Pfam" id="PF18911">
    <property type="entry name" value="PKD_4"/>
    <property type="match status" value="6"/>
</dbReference>
<dbReference type="InterPro" id="IPR026588">
    <property type="entry name" value="Choice_anch_A"/>
</dbReference>
<dbReference type="InterPro" id="IPR035986">
    <property type="entry name" value="PKD_dom_sf"/>
</dbReference>
<dbReference type="Pfam" id="PF02368">
    <property type="entry name" value="Big_2"/>
    <property type="match status" value="4"/>
</dbReference>
<evidence type="ECO:0000313" key="7">
    <source>
        <dbReference type="Proteomes" id="UP001595906"/>
    </source>
</evidence>
<evidence type="ECO:0000259" key="5">
    <source>
        <dbReference type="PROSITE" id="PS50093"/>
    </source>
</evidence>
<dbReference type="PANTHER" id="PTHR23303:SF15">
    <property type="entry name" value="COLOSSIN-A"/>
    <property type="match status" value="1"/>
</dbReference>
<keyword evidence="7" id="KW-1185">Reference proteome</keyword>
<dbReference type="Pfam" id="PF17210">
    <property type="entry name" value="SdrD_B"/>
    <property type="match status" value="7"/>
</dbReference>
<dbReference type="Gene3D" id="2.60.40.1080">
    <property type="match status" value="4"/>
</dbReference>
<dbReference type="Pfam" id="PF18962">
    <property type="entry name" value="Por_Secre_tail"/>
    <property type="match status" value="1"/>
</dbReference>
<accession>A0ABV8PUW6</accession>
<organism evidence="6 7">
    <name type="scientific">Parasediminibacterium paludis</name>
    <dbReference type="NCBI Taxonomy" id="908966"/>
    <lineage>
        <taxon>Bacteria</taxon>
        <taxon>Pseudomonadati</taxon>
        <taxon>Bacteroidota</taxon>
        <taxon>Chitinophagia</taxon>
        <taxon>Chitinophagales</taxon>
        <taxon>Chitinophagaceae</taxon>
        <taxon>Parasediminibacterium</taxon>
    </lineage>
</organism>
<dbReference type="EMBL" id="JBHSDC010000002">
    <property type="protein sequence ID" value="MFC4230849.1"/>
    <property type="molecule type" value="Genomic_DNA"/>
</dbReference>
<protein>
    <submittedName>
        <fullName evidence="6">SdrD B-like domain-containing protein</fullName>
    </submittedName>
</protein>
<dbReference type="InterPro" id="IPR000601">
    <property type="entry name" value="PKD_dom"/>
</dbReference>
<proteinExistence type="predicted"/>
<dbReference type="Pfam" id="PF20597">
    <property type="entry name" value="pAdhesive_15"/>
    <property type="match status" value="1"/>
</dbReference>
<feature type="domain" description="PKD" evidence="5">
    <location>
        <begin position="1935"/>
        <end position="1997"/>
    </location>
</feature>
<dbReference type="Proteomes" id="UP001595906">
    <property type="component" value="Unassembled WGS sequence"/>
</dbReference>
<gene>
    <name evidence="6" type="ORF">ACFOW1_03030</name>
</gene>
<sequence length="2983" mass="309955">MKYFLTKFDLMKSVQRVFTLLCFFVFSAFYTANAQSVTIEKASASGCYYYNGASKTTISIQVGWTGANSGELITVTLDGSSTRTFSPQAYYDPGLTTNNSQKVAGPIVTPQVVAFEINSDGASHTIQAVLSNGSATLATSALVNVSAPQPCAPLVCSGTSLGGVAYYDNNANGIRDAGEIKMIAGVVVTAFDKLANKYTTTTDGNGLYSFTNIPTSNYPVRVEFTGWPVNVLSNSGPSSTTTNTSSVQFVTAPSCSINCGAVDPNYYTQANPTVFTNLYTNGDPLAGGDAASMPSIIAHAYDNTTDYTETTIATNAQTGSLWAHAWNKQNKVLFSAAFLKRHAGLGPLGLGGIYKVDYKNPTSPIVSSFLDVTTIGIDLGQSLVPSNSVRGLFAGKTTPNKDLGVFGLVGKVGIGGMTLSADGNTLYFVNLYDKKVYAIDITNYLITGTLPTSSNVTSYAVPDPSCTGGNYRPFAIKIYDGKLYVGVVCDALISQNKSDLTAHIYSLDLNNTSTGFTTVFDFPLTYPKGYPAQSHDTKTGWYPWTDDMSVTWGNDDNTYPQPVLSDIAFDLDGTMAIAFFDRTAHQVGTNNYDDPSFTKLNHESYAGGDILRAYFSNGAYILENAGKSGPYTGAQTNNNQGPGFGEFYSDNMYPTGGFHTEMVTGGLAIKPGSGEVLVGMVDPTSYKKGDIRQNGLRHLGNTTGLTNSAIAYYHTNNTVDEVASFGKGNGMGDIELATDVLSYLEIGNYVWNDANYNGIQDPTETGIAGIAMNLYNKNTGALVATEITDANGNYLFSTLKGDNILPNTDYVVVAGVGQYNATTKILTANGKDYAITPAFVGEGSNPTLNDNNFSTSIVTSALGAIPANLPKFEVTTGTVGYVNHTIDLGLTYGTIGNYVWRDTNKDGIQNEPAANGINGVTVNLLIDDGTGNFVVVATTTTADSVAGGRPGYYNFQIAQNGNYKVQFPVILNGSDSLTTQDATAATDFNSDADRTSGFSPAFTMDVTSTGITKNNPTIDAGYYTPVGSLGNYVWYDDNNDGINNEPATNGINGVTVELYKKNSSNAYVLFATTVTADSLAATGGTSNPGYYNFPNLLAGDYKVKFPTSIGAFPISDVNNQLPQADYNNDADKATGYSGVVTINPISTNGLDQNNPTIDAGYKTNIGSLGNYVWYDANGNGLQDEPAANGINGVKVYLYKSIAGVFTKVDSTITANNGSNPGYYNFPNLGSGNYQVEFPLVTSVGSLTIANQTAKTDGNSDADLTTGRSATVVINTQSADALDVNNPTIDAGYRPVGSLGNYVWYDSNNNGIKDEPATNGINGVTVKLLKDDGTGNFVLFATTTTADSLAATGGTSNPGYYNFPNLLSGKYIVQFPTTIGNYPISDVTNQAPQADYNNDADKETGYSGVVTIDVFGSGLDKDNPTIDAGYKTNIGSLGNYVWTDTNGDGIQNESSTNGINGVKVYLLQETTPGVYTKVDSTVTANNAGNPGYYNFPNLNSGNYKVQFPTTIYGSPLTKQTVTPQTDLNSDADSATGISPIVAINTSSSNPLDVNNPTIDAGYKYSVAPNCNMTASITVNQISQCVTNNQYQFTGNFTGGTGPYTFFWDLNDGTYAYTKDVTHTYAASGEHDVTLIVKDSRGCEAHASTVQIYIGAKPIAAFEVYGNSGTGSGVSFNSTSTISGGWMTYKWDLGNGTTSTLSNPGPIYYAPGTYTVTLIATGNFGCSDTVTKTIVVPNPGSYCTAPTAAFNINNATQCINGNAFAFTNATINGSTYKWTFGDGSATVTTSSANYTYASAGTYTVTLISTNTCGSDTITKTVVVKPLPATPAAISGVNTVKAGDVITLSTSSIGGVWSSSNPAVATVNAYGFVYGLTAGTTTISYTLNNDCGAVSATYVVSVIGSIVPPVVPPVVPVCTAPVANFTINTAMQCLAANSFTFTNTSTGTTPTYTWNFGDGSVTVSSTNAVHTYAAANTYNVTLTATNACGTNSVAKTITVTDVPAQPAAISGTTSVQVGSTTSLTSATTGGVWSSSNLGVATIDASGLVTGISAGSATVTYTVSNSCGNATRTTLVTITAPVSGGSGSGSSSGCVNPTASAQGFNVFVKNNATLTTNETEGGVAIGGDLTVNGNYQVAINSAAFTNTANPFKVQNVPIGLLVGGKVNYVNGMLQVNSNTYAKVGDATGSAVWYTDNQTIPNIQNIQITPGAYNANPRIQLNANQNTLGVNPTTNPVFQSGLIDFNTAFATMQATATGLAACASNASLTNPNGNVTGTTIQSVLTGGQLKINLNTGSNVLNVTGTDLNSVTNGITFNNKPDATHPLVINVNAPGSFTWNVWNQAGIGDNEGSYIIYNFYNTTSLNIAGNSTIQGTVFAPNADIIKTANQSNINGQVVGLSYTQSGGENHYHNFSPCITSCAPSVPPCTVPVANFTIDNASQCLSGNAFTFTNASSGTTPTYTWNFGDGSVTVSTTDATHNYTSASTYSVSLTATNSCGTNTVTKTITVNAAPAQPAAISGTPSIIVGGTTTLSSATVGGTWSSSNTNIATVNGSGVVTGVATGSATITYTLSNSCGNAATSLLVTVTANCAPTASSTTASICQGTVYNFNGNSYTSAGTYTVHLTNAGGCDSAASLVLTVNPSPIQPNAIGGNTTVLIGAISTLNTTPAGGVWTSSNTNVATINPSTGIVTGIAAGTTTITYTLSNGCGSKTVNTTVFVNAPVVVPPPTPTCNLAASFTINNNKQCVTDNSFVFTNTTTGGTAPFTYLWDLNDGSTATTKDVTKTYATFGEHDVTLKVADANGCVSNASAQQLYVGAKPHASFSILTNTGSGSSTTFISSSTIALGTMSYLWDLGNGQTSTSVNPTTNYTPAPATPYTVKLIVSGLGTCKDTAIQSYTQYAIASVSVYPNPVMDVIQVSFRAASSTPTTVKIMDLAGRVLQVQTVTPVSSGANVIATLDTRGLQSGSYIVYISDVQNGFIATKAILKQ</sequence>
<evidence type="ECO:0000256" key="4">
    <source>
        <dbReference type="SAM" id="SignalP"/>
    </source>
</evidence>
<comment type="subcellular location">
    <subcellularLocation>
        <location evidence="1">Secreted</location>
    </subcellularLocation>
</comment>
<dbReference type="SUPFAM" id="SSF117074">
    <property type="entry name" value="Hypothetical protein PA1324"/>
    <property type="match status" value="7"/>
</dbReference>
<dbReference type="InterPro" id="IPR051417">
    <property type="entry name" value="SDr/BOS_complex"/>
</dbReference>
<dbReference type="Gene3D" id="2.60.40.10">
    <property type="entry name" value="Immunoglobulins"/>
    <property type="match status" value="14"/>
</dbReference>